<dbReference type="RefSeq" id="WP_119321895.1">
    <property type="nucleotide sequence ID" value="NZ_AP025739.1"/>
</dbReference>
<dbReference type="Gene3D" id="2.60.120.10">
    <property type="entry name" value="Jelly Rolls"/>
    <property type="match status" value="1"/>
</dbReference>
<dbReference type="PANTHER" id="PTHR36440">
    <property type="entry name" value="PUTATIVE (AFU_ORTHOLOGUE AFUA_8G07350)-RELATED"/>
    <property type="match status" value="1"/>
</dbReference>
<reference evidence="1 2" key="1">
    <citation type="journal article" date="2019" name="Int. J. Syst. Evol. Microbiol.">
        <title>Capsulimonas corticalis gen. nov., sp. nov., an aerobic capsulated bacterium, of a novel bacterial order, Capsulimonadales ord. nov., of the class Armatimonadia of the phylum Armatimonadetes.</title>
        <authorList>
            <person name="Li J."/>
            <person name="Kudo C."/>
            <person name="Tonouchi A."/>
        </authorList>
    </citation>
    <scope>NUCLEOTIDE SEQUENCE [LARGE SCALE GENOMIC DNA]</scope>
    <source>
        <strain evidence="1 2">AX-7</strain>
    </source>
</reference>
<dbReference type="InterPro" id="IPR014710">
    <property type="entry name" value="RmlC-like_jellyroll"/>
</dbReference>
<dbReference type="Pfam" id="PF07883">
    <property type="entry name" value="Cupin_2"/>
    <property type="match status" value="1"/>
</dbReference>
<organism evidence="1 2">
    <name type="scientific">Capsulimonas corticalis</name>
    <dbReference type="NCBI Taxonomy" id="2219043"/>
    <lineage>
        <taxon>Bacteria</taxon>
        <taxon>Bacillati</taxon>
        <taxon>Armatimonadota</taxon>
        <taxon>Armatimonadia</taxon>
        <taxon>Capsulimonadales</taxon>
        <taxon>Capsulimonadaceae</taxon>
        <taxon>Capsulimonas</taxon>
    </lineage>
</organism>
<sequence length="146" mass="15578">MPAEHNKHFQLGQLEIRFLLDGDDTDGRQCAFEFTVPPGARVPAAHYHEHVDEIIYGLEGTLTFTVDGVPHPLGPGDSVFVPRGAAHHFVNRSAATTRTLAVLTPASIGPAYFRDIAALLAAGGPPDPVKVAAVMRQHGLIVAPTE</sequence>
<dbReference type="Proteomes" id="UP000287394">
    <property type="component" value="Chromosome"/>
</dbReference>
<dbReference type="OrthoDB" id="9791637at2"/>
<accession>A0A402CX34</accession>
<dbReference type="EMBL" id="AP025739">
    <property type="protein sequence ID" value="BDI32427.1"/>
    <property type="molecule type" value="Genomic_DNA"/>
</dbReference>
<dbReference type="InterPro" id="IPR053146">
    <property type="entry name" value="QDO-like"/>
</dbReference>
<protein>
    <submittedName>
        <fullName evidence="1">Cupin</fullName>
    </submittedName>
</protein>
<dbReference type="AlphaFoldDB" id="A0A402CX34"/>
<dbReference type="KEGG" id="ccot:CCAX7_44780"/>
<dbReference type="InterPro" id="IPR011051">
    <property type="entry name" value="RmlC_Cupin_sf"/>
</dbReference>
<dbReference type="SUPFAM" id="SSF51182">
    <property type="entry name" value="RmlC-like cupins"/>
    <property type="match status" value="1"/>
</dbReference>
<gene>
    <name evidence="1" type="ORF">CCAX7_44780</name>
</gene>
<keyword evidence="2" id="KW-1185">Reference proteome</keyword>
<name>A0A402CX34_9BACT</name>
<dbReference type="InterPro" id="IPR013096">
    <property type="entry name" value="Cupin_2"/>
</dbReference>
<evidence type="ECO:0000313" key="2">
    <source>
        <dbReference type="Proteomes" id="UP000287394"/>
    </source>
</evidence>
<proteinExistence type="predicted"/>
<dbReference type="PANTHER" id="PTHR36440:SF1">
    <property type="entry name" value="PUTATIVE (AFU_ORTHOLOGUE AFUA_8G07350)-RELATED"/>
    <property type="match status" value="1"/>
</dbReference>
<evidence type="ECO:0000313" key="1">
    <source>
        <dbReference type="EMBL" id="BDI32427.1"/>
    </source>
</evidence>